<dbReference type="InterPro" id="IPR001460">
    <property type="entry name" value="PCN-bd_Tpept"/>
</dbReference>
<feature type="region of interest" description="Disordered" evidence="1">
    <location>
        <begin position="281"/>
        <end position="301"/>
    </location>
</feature>
<keyword evidence="2" id="KW-0472">Membrane</keyword>
<reference evidence="5 6" key="1">
    <citation type="journal article" date="2019" name="Int. J. Syst. Evol. Microbiol.">
        <title>The Global Catalogue of Microorganisms (GCM) 10K type strain sequencing project: providing services to taxonomists for standard genome sequencing and annotation.</title>
        <authorList>
            <consortium name="The Broad Institute Genomics Platform"/>
            <consortium name="The Broad Institute Genome Sequencing Center for Infectious Disease"/>
            <person name="Wu L."/>
            <person name="Ma J."/>
        </authorList>
    </citation>
    <scope>NUCLEOTIDE SEQUENCE [LARGE SCALE GENOMIC DNA]</scope>
    <source>
        <strain evidence="5 6">JCM 13581</strain>
    </source>
</reference>
<evidence type="ECO:0000259" key="3">
    <source>
        <dbReference type="Pfam" id="PF00905"/>
    </source>
</evidence>
<evidence type="ECO:0000313" key="6">
    <source>
        <dbReference type="Proteomes" id="UP001501303"/>
    </source>
</evidence>
<dbReference type="InterPro" id="IPR036138">
    <property type="entry name" value="PBP_dimer_sf"/>
</dbReference>
<dbReference type="SUPFAM" id="SSF56519">
    <property type="entry name" value="Penicillin binding protein dimerisation domain"/>
    <property type="match status" value="1"/>
</dbReference>
<accession>A0ABN2PV70</accession>
<dbReference type="InterPro" id="IPR007887">
    <property type="entry name" value="MecA_N"/>
</dbReference>
<feature type="transmembrane region" description="Helical" evidence="2">
    <location>
        <begin position="24"/>
        <end position="43"/>
    </location>
</feature>
<dbReference type="RefSeq" id="WP_344265620.1">
    <property type="nucleotide sequence ID" value="NZ_BAAAMJ010000068.1"/>
</dbReference>
<feature type="compositionally biased region" description="Gly residues" evidence="1">
    <location>
        <begin position="285"/>
        <end position="295"/>
    </location>
</feature>
<dbReference type="Pfam" id="PF05223">
    <property type="entry name" value="MecA_N"/>
    <property type="match status" value="1"/>
</dbReference>
<dbReference type="Gene3D" id="3.90.1310.10">
    <property type="entry name" value="Penicillin-binding protein 2a (Domain 2)"/>
    <property type="match status" value="1"/>
</dbReference>
<dbReference type="Pfam" id="PF00905">
    <property type="entry name" value="Transpeptidase"/>
    <property type="match status" value="1"/>
</dbReference>
<evidence type="ECO:0000313" key="5">
    <source>
        <dbReference type="EMBL" id="GAA1932200.1"/>
    </source>
</evidence>
<protein>
    <submittedName>
        <fullName evidence="5">Penicillin-binding transpeptidase domain-containing protein</fullName>
    </submittedName>
</protein>
<dbReference type="Proteomes" id="UP001501303">
    <property type="component" value="Unassembled WGS sequence"/>
</dbReference>
<organism evidence="5 6">
    <name type="scientific">Streptomyces sodiiphilus</name>
    <dbReference type="NCBI Taxonomy" id="226217"/>
    <lineage>
        <taxon>Bacteria</taxon>
        <taxon>Bacillati</taxon>
        <taxon>Actinomycetota</taxon>
        <taxon>Actinomycetes</taxon>
        <taxon>Kitasatosporales</taxon>
        <taxon>Streptomycetaceae</taxon>
        <taxon>Streptomyces</taxon>
    </lineage>
</organism>
<feature type="domain" description="Penicillin-binding protein transpeptidase" evidence="3">
    <location>
        <begin position="362"/>
        <end position="637"/>
    </location>
</feature>
<evidence type="ECO:0000256" key="2">
    <source>
        <dbReference type="SAM" id="Phobius"/>
    </source>
</evidence>
<keyword evidence="2" id="KW-0812">Transmembrane</keyword>
<sequence>MGDSVTGWDPPGQPSRWPAHRSKIIAGAALLVTVLAVLAVLLLRTTGDSRADAAGERVADFLAAWEAGDPARAAAHTDDPEAAESLLESVRRNLGAKETALEVTGSARDAGEGAPDGAMAVPFTAVFTFEALGEWTYDSTAHAVPGPDDAPWKVHFEPALIHPRLAEGQTLMYRVEHPERAPVLAADGSELAGPSTVWDLSVWPAMLEDPEDAYEVLDGLDVGLDTEALAERVAAADPDQAVPVITLRDSLYQEHADTLTAVQGLQAQQATRPLAHAARSVIGGVDPGTGEGSHGLQGRYDEQLTGTPEAFVVIADRQTAEPVETLAEQGDGEPGTPVRTTIDPGVQRAAEEALAGLEQDASIVVVQPSTGHILAAADLPAAGPDRSLSGRLAPGSTFKVVSTAALLEDGVGPEDPVGCPKYATVDGQRFHNQNEFELGPDTTLREAFTASCNTAFIENRDRFEDGTLRDTAAAFGIGGDWDVGVSTFDGSVPGAEGANDLAASLIGQARVQASPLVLASVAATVAEGAFRQPVLVPDAVREPHRPAEELSDGTFEALRAMMRETVTKGTASGLRGVPGQAHAKTGTAEFATGEDGELSTNAWLIGFLGEGDLAFAVLLEDGGSGGSHAGPVAAALLRGLD</sequence>
<dbReference type="InterPro" id="IPR012338">
    <property type="entry name" value="Beta-lactam/transpept-like"/>
</dbReference>
<feature type="domain" description="NTF2-like N-terminal transpeptidase" evidence="4">
    <location>
        <begin position="54"/>
        <end position="169"/>
    </location>
</feature>
<dbReference type="InterPro" id="IPR050515">
    <property type="entry name" value="Beta-lactam/transpept"/>
</dbReference>
<dbReference type="PANTHER" id="PTHR30627">
    <property type="entry name" value="PEPTIDOGLYCAN D,D-TRANSPEPTIDASE"/>
    <property type="match status" value="1"/>
</dbReference>
<dbReference type="PANTHER" id="PTHR30627:SF24">
    <property type="entry name" value="PENICILLIN-BINDING PROTEIN 4B"/>
    <property type="match status" value="1"/>
</dbReference>
<proteinExistence type="predicted"/>
<dbReference type="SUPFAM" id="SSF56601">
    <property type="entry name" value="beta-lactamase/transpeptidase-like"/>
    <property type="match status" value="1"/>
</dbReference>
<evidence type="ECO:0000256" key="1">
    <source>
        <dbReference type="SAM" id="MobiDB-lite"/>
    </source>
</evidence>
<name>A0ABN2PV70_9ACTN</name>
<dbReference type="EMBL" id="BAAAMJ010000068">
    <property type="protein sequence ID" value="GAA1932200.1"/>
    <property type="molecule type" value="Genomic_DNA"/>
</dbReference>
<comment type="caution">
    <text evidence="5">The sequence shown here is derived from an EMBL/GenBank/DDBJ whole genome shotgun (WGS) entry which is preliminary data.</text>
</comment>
<evidence type="ECO:0000259" key="4">
    <source>
        <dbReference type="Pfam" id="PF05223"/>
    </source>
</evidence>
<keyword evidence="6" id="KW-1185">Reference proteome</keyword>
<gene>
    <name evidence="5" type="ORF">GCM10009716_44280</name>
</gene>
<keyword evidence="2" id="KW-1133">Transmembrane helix</keyword>
<dbReference type="Gene3D" id="3.40.710.10">
    <property type="entry name" value="DD-peptidase/beta-lactamase superfamily"/>
    <property type="match status" value="1"/>
</dbReference>